<reference evidence="2" key="1">
    <citation type="journal article" date="2016" name="Nat. Genet.">
        <title>A high-quality carrot genome assembly provides new insights into carotenoid accumulation and asterid genome evolution.</title>
        <authorList>
            <person name="Iorizzo M."/>
            <person name="Ellison S."/>
            <person name="Senalik D."/>
            <person name="Zeng P."/>
            <person name="Satapoomin P."/>
            <person name="Huang J."/>
            <person name="Bowman M."/>
            <person name="Iovene M."/>
            <person name="Sanseverino W."/>
            <person name="Cavagnaro P."/>
            <person name="Yildiz M."/>
            <person name="Macko-Podgorni A."/>
            <person name="Moranska E."/>
            <person name="Grzebelus E."/>
            <person name="Grzebelus D."/>
            <person name="Ashrafi H."/>
            <person name="Zheng Z."/>
            <person name="Cheng S."/>
            <person name="Spooner D."/>
            <person name="Van Deynze A."/>
            <person name="Simon P."/>
        </authorList>
    </citation>
    <scope>NUCLEOTIDE SEQUENCE</scope>
    <source>
        <tissue evidence="2">Leaf</tissue>
    </source>
</reference>
<evidence type="ECO:0000313" key="3">
    <source>
        <dbReference type="Proteomes" id="UP000077755"/>
    </source>
</evidence>
<evidence type="ECO:0000256" key="1">
    <source>
        <dbReference type="SAM" id="MobiDB-lite"/>
    </source>
</evidence>
<gene>
    <name evidence="2" type="ORF">DCAR_0519971</name>
</gene>
<sequence>MQDNEFYLFQPAEEYLPIIEELTSKTLDSDKEYSSPAQEIKLRLVHAFDLLTMDKNGGRKRVTLSPLSPSSNGNLPKRRFMVTGTDDGKSNMYKGNPVLKENHHPNYASQSTLNPGLLYEMSCVIQSSRPSPMILDGKNNMNRGNIALPKENHHPNYALQSTLNPGIFYVSCTRIISTLHYECFITSRVRVFRSACSVFPLNVSSAERKQSNPSCESPGSS</sequence>
<dbReference type="Gramene" id="KZM81179">
    <property type="protein sequence ID" value="KZM81179"/>
    <property type="gene ID" value="DCAR_031240"/>
</dbReference>
<accession>A0A175YC48</accession>
<organism evidence="2 3">
    <name type="scientific">Daucus carota subsp. sativus</name>
    <name type="common">Carrot</name>
    <dbReference type="NCBI Taxonomy" id="79200"/>
    <lineage>
        <taxon>Eukaryota</taxon>
        <taxon>Viridiplantae</taxon>
        <taxon>Streptophyta</taxon>
        <taxon>Embryophyta</taxon>
        <taxon>Tracheophyta</taxon>
        <taxon>Spermatophyta</taxon>
        <taxon>Magnoliopsida</taxon>
        <taxon>eudicotyledons</taxon>
        <taxon>Gunneridae</taxon>
        <taxon>Pentapetalae</taxon>
        <taxon>asterids</taxon>
        <taxon>campanulids</taxon>
        <taxon>Apiales</taxon>
        <taxon>Apiaceae</taxon>
        <taxon>Apioideae</taxon>
        <taxon>Scandiceae</taxon>
        <taxon>Daucinae</taxon>
        <taxon>Daucus</taxon>
        <taxon>Daucus sect. Daucus</taxon>
    </lineage>
</organism>
<name>A0A175YC48_DAUCS</name>
<protein>
    <submittedName>
        <fullName evidence="2">Uncharacterized protein</fullName>
    </submittedName>
</protein>
<proteinExistence type="predicted"/>
<feature type="compositionally biased region" description="Low complexity" evidence="1">
    <location>
        <begin position="64"/>
        <end position="75"/>
    </location>
</feature>
<evidence type="ECO:0000313" key="2">
    <source>
        <dbReference type="EMBL" id="WOH00603.1"/>
    </source>
</evidence>
<reference evidence="2" key="2">
    <citation type="submission" date="2022-03" db="EMBL/GenBank/DDBJ databases">
        <title>Draft title - Genomic analysis of global carrot germplasm unveils the trajectory of domestication and the origin of high carotenoid orange carrot.</title>
        <authorList>
            <person name="Iorizzo M."/>
            <person name="Ellison S."/>
            <person name="Senalik D."/>
            <person name="Macko-Podgorni A."/>
            <person name="Grzebelus D."/>
            <person name="Bostan H."/>
            <person name="Rolling W."/>
            <person name="Curaba J."/>
            <person name="Simon P."/>
        </authorList>
    </citation>
    <scope>NUCLEOTIDE SEQUENCE</scope>
    <source>
        <tissue evidence="2">Leaf</tissue>
    </source>
</reference>
<dbReference type="AlphaFoldDB" id="A0A175YC48"/>
<dbReference type="EMBL" id="CP093347">
    <property type="protein sequence ID" value="WOH00603.1"/>
    <property type="molecule type" value="Genomic_DNA"/>
</dbReference>
<feature type="region of interest" description="Disordered" evidence="1">
    <location>
        <begin position="61"/>
        <end position="87"/>
    </location>
</feature>
<keyword evidence="3" id="KW-1185">Reference proteome</keyword>
<dbReference type="Proteomes" id="UP000077755">
    <property type="component" value="Chromosome 5"/>
</dbReference>